<dbReference type="HOGENOM" id="CLU_063626_3_0_5"/>
<organism evidence="8 9">
    <name type="scientific">Roseovarius mucosus DSM 17069</name>
    <dbReference type="NCBI Taxonomy" id="1288298"/>
    <lineage>
        <taxon>Bacteria</taxon>
        <taxon>Pseudomonadati</taxon>
        <taxon>Pseudomonadota</taxon>
        <taxon>Alphaproteobacteria</taxon>
        <taxon>Rhodobacterales</taxon>
        <taxon>Roseobacteraceae</taxon>
        <taxon>Roseovarius</taxon>
    </lineage>
</organism>
<keyword evidence="6 7" id="KW-0472">Membrane</keyword>
<protein>
    <submittedName>
        <fullName evidence="8">Flagellar biosynthesis pathway, component FliR</fullName>
    </submittedName>
</protein>
<keyword evidence="4 7" id="KW-0812">Transmembrane</keyword>
<keyword evidence="8" id="KW-0969">Cilium</keyword>
<keyword evidence="8" id="KW-0966">Cell projection</keyword>
<feature type="transmembrane region" description="Helical" evidence="7">
    <location>
        <begin position="134"/>
        <end position="156"/>
    </location>
</feature>
<keyword evidence="3" id="KW-1003">Cell membrane</keyword>
<dbReference type="GO" id="GO:0006605">
    <property type="term" value="P:protein targeting"/>
    <property type="evidence" value="ECO:0007669"/>
    <property type="project" value="InterPro"/>
</dbReference>
<dbReference type="InterPro" id="IPR002010">
    <property type="entry name" value="T3SS_IM_R"/>
</dbReference>
<dbReference type="eggNOG" id="COG1684">
    <property type="taxonomic scope" value="Bacteria"/>
</dbReference>
<keyword evidence="8" id="KW-0282">Flagellum</keyword>
<feature type="transmembrane region" description="Helical" evidence="7">
    <location>
        <begin position="73"/>
        <end position="94"/>
    </location>
</feature>
<evidence type="ECO:0000256" key="7">
    <source>
        <dbReference type="SAM" id="Phobius"/>
    </source>
</evidence>
<dbReference type="PRINTS" id="PR00953">
    <property type="entry name" value="TYPE3IMRPROT"/>
</dbReference>
<evidence type="ECO:0000313" key="8">
    <source>
        <dbReference type="EMBL" id="KGM89965.1"/>
    </source>
</evidence>
<comment type="caution">
    <text evidence="8">The sequence shown here is derived from an EMBL/GenBank/DDBJ whole genome shotgun (WGS) entry which is preliminary data.</text>
</comment>
<evidence type="ECO:0000256" key="5">
    <source>
        <dbReference type="ARBA" id="ARBA00022989"/>
    </source>
</evidence>
<accession>A0A0A0HRR9</accession>
<gene>
    <name evidence="8" type="ORF">rosmuc_00563</name>
</gene>
<dbReference type="PATRIC" id="fig|1288298.3.peg.564"/>
<evidence type="ECO:0000256" key="3">
    <source>
        <dbReference type="ARBA" id="ARBA00022475"/>
    </source>
</evidence>
<dbReference type="Proteomes" id="UP000030021">
    <property type="component" value="Unassembled WGS sequence"/>
</dbReference>
<dbReference type="PANTHER" id="PTHR30065:SF1">
    <property type="entry name" value="SURFACE PRESENTATION OF ANTIGENS PROTEIN SPAR"/>
    <property type="match status" value="1"/>
</dbReference>
<feature type="transmembrane region" description="Helical" evidence="7">
    <location>
        <begin position="44"/>
        <end position="61"/>
    </location>
</feature>
<name>A0A0A0HRR9_9RHOB</name>
<dbReference type="AlphaFoldDB" id="A0A0A0HRR9"/>
<comment type="similarity">
    <text evidence="2">Belongs to the FliR/MopE/SpaR family.</text>
</comment>
<dbReference type="GO" id="GO:0005886">
    <property type="term" value="C:plasma membrane"/>
    <property type="evidence" value="ECO:0007669"/>
    <property type="project" value="UniProtKB-SubCell"/>
</dbReference>
<evidence type="ECO:0000256" key="4">
    <source>
        <dbReference type="ARBA" id="ARBA00022692"/>
    </source>
</evidence>
<dbReference type="Pfam" id="PF01311">
    <property type="entry name" value="Bac_export_1"/>
    <property type="match status" value="1"/>
</dbReference>
<evidence type="ECO:0000256" key="2">
    <source>
        <dbReference type="ARBA" id="ARBA00009772"/>
    </source>
</evidence>
<evidence type="ECO:0000256" key="6">
    <source>
        <dbReference type="ARBA" id="ARBA00023136"/>
    </source>
</evidence>
<evidence type="ECO:0000313" key="9">
    <source>
        <dbReference type="Proteomes" id="UP000030021"/>
    </source>
</evidence>
<dbReference type="PANTHER" id="PTHR30065">
    <property type="entry name" value="FLAGELLAR BIOSYNTHETIC PROTEIN FLIR"/>
    <property type="match status" value="1"/>
</dbReference>
<proteinExistence type="inferred from homology"/>
<feature type="transmembrane region" description="Helical" evidence="7">
    <location>
        <begin position="211"/>
        <end position="241"/>
    </location>
</feature>
<comment type="subcellular location">
    <subcellularLocation>
        <location evidence="1">Cell membrane</location>
        <topology evidence="1">Multi-pass membrane protein</topology>
    </subcellularLocation>
</comment>
<feature type="transmembrane region" description="Helical" evidence="7">
    <location>
        <begin position="15"/>
        <end position="32"/>
    </location>
</feature>
<evidence type="ECO:0000256" key="1">
    <source>
        <dbReference type="ARBA" id="ARBA00004651"/>
    </source>
</evidence>
<keyword evidence="5 7" id="KW-1133">Transmembrane helix</keyword>
<feature type="transmembrane region" description="Helical" evidence="7">
    <location>
        <begin position="176"/>
        <end position="199"/>
    </location>
</feature>
<reference evidence="8 9" key="1">
    <citation type="submission" date="2013-01" db="EMBL/GenBank/DDBJ databases">
        <authorList>
            <person name="Fiebig A."/>
            <person name="Goeker M."/>
            <person name="Klenk H.-P.P."/>
        </authorList>
    </citation>
    <scope>NUCLEOTIDE SEQUENCE [LARGE SCALE GENOMIC DNA]</scope>
    <source>
        <strain evidence="8 9">DSM 17069</strain>
    </source>
</reference>
<dbReference type="EMBL" id="AONH01000001">
    <property type="protein sequence ID" value="KGM89965.1"/>
    <property type="molecule type" value="Genomic_DNA"/>
</dbReference>
<sequence>MTPFAQVFELSIDMLWLHVGVFLRVAPIIGLLPGIGEASVPMRIKLVIVIAFTMIVAPVLSPDLTAQVHSPTVGFILSETIIGLALGLALRLFLMALQMAGSIAAQSTSLAQILGSVGQTPLPAIGHLLATGGVALMMIMGLHVRVTEMIVLSYTVFPVGEPPDIGALSQWGVARIAQAFSFGFSLAAPFVLVSVLYNLTLGIINRAMPQLMVVLVGAPVIMAFTLFLLMLVVPTMLMVWVEALQNFVANPFGG</sequence>
<dbReference type="STRING" id="215743.ROSMUCSMR3_01713"/>